<keyword evidence="2" id="KW-1185">Reference proteome</keyword>
<dbReference type="Proteomes" id="UP001460679">
    <property type="component" value="Chromosome"/>
</dbReference>
<proteinExistence type="predicted"/>
<evidence type="ECO:0000313" key="2">
    <source>
        <dbReference type="Proteomes" id="UP001460679"/>
    </source>
</evidence>
<protein>
    <submittedName>
        <fullName evidence="1">Uncharacterized protein</fullName>
    </submittedName>
</protein>
<evidence type="ECO:0000313" key="1">
    <source>
        <dbReference type="EMBL" id="WXL28457.1"/>
    </source>
</evidence>
<organism evidence="1 2">
    <name type="scientific">[Mycoplasma] gypis</name>
    <dbReference type="NCBI Taxonomy" id="92404"/>
    <lineage>
        <taxon>Bacteria</taxon>
        <taxon>Bacillati</taxon>
        <taxon>Mycoplasmatota</taxon>
        <taxon>Mycoplasmoidales</taxon>
        <taxon>Metamycoplasmataceae</taxon>
        <taxon>Metamycoplasma</taxon>
    </lineage>
</organism>
<reference evidence="1" key="1">
    <citation type="submission" date="2024-03" db="EMBL/GenBank/DDBJ databases">
        <title>Complete genome sequence of Mycoplasma gypis type strain B1/T1.</title>
        <authorList>
            <person name="Spergser J."/>
        </authorList>
    </citation>
    <scope>NUCLEOTIDE SEQUENCE [LARGE SCALE GENOMIC DNA]</scope>
    <source>
        <strain evidence="1">B1/T1</strain>
    </source>
</reference>
<dbReference type="EMBL" id="CP148066">
    <property type="protein sequence ID" value="WXL28457.1"/>
    <property type="molecule type" value="Genomic_DNA"/>
</dbReference>
<name>A0ABZ2RNA1_9BACT</name>
<accession>A0ABZ2RNA1</accession>
<gene>
    <name evidence="1" type="ORF">WG616_00270</name>
</gene>
<sequence>MAEDIKKPAVEEEGAPAVVGQLSVSNDLLDFSQFASKKTKKCEKSACSANAELTPRERAILERKQKKEEQK</sequence>
<dbReference type="RefSeq" id="WP_240337678.1">
    <property type="nucleotide sequence ID" value="NZ_CP148066.1"/>
</dbReference>